<reference evidence="2" key="1">
    <citation type="journal article" date="2023" name="Science">
        <title>Elucidation of the pathway for biosynthesis of saponin adjuvants from the soapbark tree.</title>
        <authorList>
            <person name="Reed J."/>
            <person name="Orme A."/>
            <person name="El-Demerdash A."/>
            <person name="Owen C."/>
            <person name="Martin L.B.B."/>
            <person name="Misra R.C."/>
            <person name="Kikuchi S."/>
            <person name="Rejzek M."/>
            <person name="Martin A.C."/>
            <person name="Harkess A."/>
            <person name="Leebens-Mack J."/>
            <person name="Louveau T."/>
            <person name="Stephenson M.J."/>
            <person name="Osbourn A."/>
        </authorList>
    </citation>
    <scope>NUCLEOTIDE SEQUENCE</scope>
    <source>
        <strain evidence="2">S10</strain>
    </source>
</reference>
<feature type="region of interest" description="Disordered" evidence="1">
    <location>
        <begin position="17"/>
        <end position="90"/>
    </location>
</feature>
<sequence length="118" mass="12947">MIYSPLRVCNLPAYPASKNTCSQVPDNKKRRTLRLLPRSVYQCHTSAPKATAPPSEPQPQQHSSQPPFSSPTPSVSAPLPRSQTLYQSQNPIQSNNLITISYKMQVTALEGSIGLNSK</sequence>
<dbReference type="AlphaFoldDB" id="A0AAD7LA15"/>
<evidence type="ECO:0000256" key="1">
    <source>
        <dbReference type="SAM" id="MobiDB-lite"/>
    </source>
</evidence>
<comment type="caution">
    <text evidence="2">The sequence shown here is derived from an EMBL/GenBank/DDBJ whole genome shotgun (WGS) entry which is preliminary data.</text>
</comment>
<organism evidence="2 3">
    <name type="scientific">Quillaja saponaria</name>
    <name type="common">Soap bark tree</name>
    <dbReference type="NCBI Taxonomy" id="32244"/>
    <lineage>
        <taxon>Eukaryota</taxon>
        <taxon>Viridiplantae</taxon>
        <taxon>Streptophyta</taxon>
        <taxon>Embryophyta</taxon>
        <taxon>Tracheophyta</taxon>
        <taxon>Spermatophyta</taxon>
        <taxon>Magnoliopsida</taxon>
        <taxon>eudicotyledons</taxon>
        <taxon>Gunneridae</taxon>
        <taxon>Pentapetalae</taxon>
        <taxon>rosids</taxon>
        <taxon>fabids</taxon>
        <taxon>Fabales</taxon>
        <taxon>Quillajaceae</taxon>
        <taxon>Quillaja</taxon>
    </lineage>
</organism>
<keyword evidence="3" id="KW-1185">Reference proteome</keyword>
<name>A0AAD7LA15_QUISA</name>
<gene>
    <name evidence="2" type="ORF">O6P43_025925</name>
</gene>
<dbReference type="KEGG" id="qsa:O6P43_025925"/>
<evidence type="ECO:0000313" key="3">
    <source>
        <dbReference type="Proteomes" id="UP001163823"/>
    </source>
</evidence>
<feature type="compositionally biased region" description="Polar residues" evidence="1">
    <location>
        <begin position="81"/>
        <end position="90"/>
    </location>
</feature>
<protein>
    <submittedName>
        <fullName evidence="2">Uncharacterized protein</fullName>
    </submittedName>
</protein>
<accession>A0AAD7LA15</accession>
<evidence type="ECO:0000313" key="2">
    <source>
        <dbReference type="EMBL" id="KAJ7954336.1"/>
    </source>
</evidence>
<proteinExistence type="predicted"/>
<dbReference type="EMBL" id="JARAOO010000010">
    <property type="protein sequence ID" value="KAJ7954336.1"/>
    <property type="molecule type" value="Genomic_DNA"/>
</dbReference>
<dbReference type="Proteomes" id="UP001163823">
    <property type="component" value="Chromosome 10"/>
</dbReference>
<feature type="compositionally biased region" description="Low complexity" evidence="1">
    <location>
        <begin position="58"/>
        <end position="78"/>
    </location>
</feature>